<dbReference type="CDD" id="cd16455">
    <property type="entry name" value="RING-H2_AMFR"/>
    <property type="match status" value="1"/>
</dbReference>
<evidence type="ECO:0000256" key="8">
    <source>
        <dbReference type="ARBA" id="ARBA00022833"/>
    </source>
</evidence>
<evidence type="ECO:0000259" key="18">
    <source>
        <dbReference type="PROSITE" id="PS50089"/>
    </source>
</evidence>
<gene>
    <name evidence="20" type="ORF">HERILL_LOCUS3774</name>
</gene>
<dbReference type="InParanoid" id="A0A7R8YPG8"/>
<evidence type="ECO:0000256" key="10">
    <source>
        <dbReference type="ARBA" id="ARBA00023136"/>
    </source>
</evidence>
<evidence type="ECO:0000256" key="4">
    <source>
        <dbReference type="ARBA" id="ARBA00022692"/>
    </source>
</evidence>
<dbReference type="InterPro" id="IPR003892">
    <property type="entry name" value="CUE"/>
</dbReference>
<dbReference type="PROSITE" id="PS50089">
    <property type="entry name" value="ZF_RING_2"/>
    <property type="match status" value="1"/>
</dbReference>
<keyword evidence="9 17" id="KW-1133">Transmembrane helix</keyword>
<protein>
    <recommendedName>
        <fullName evidence="13">E3 ubiquitin-protein ligase AMFR</fullName>
        <ecNumber evidence="12">2.3.2.36</ecNumber>
    </recommendedName>
    <alternativeName>
        <fullName evidence="14">Autocrine motility factor receptor</fullName>
    </alternativeName>
</protein>
<organism evidence="20 21">
    <name type="scientific">Hermetia illucens</name>
    <name type="common">Black soldier fly</name>
    <dbReference type="NCBI Taxonomy" id="343691"/>
    <lineage>
        <taxon>Eukaryota</taxon>
        <taxon>Metazoa</taxon>
        <taxon>Ecdysozoa</taxon>
        <taxon>Arthropoda</taxon>
        <taxon>Hexapoda</taxon>
        <taxon>Insecta</taxon>
        <taxon>Pterygota</taxon>
        <taxon>Neoptera</taxon>
        <taxon>Endopterygota</taxon>
        <taxon>Diptera</taxon>
        <taxon>Brachycera</taxon>
        <taxon>Stratiomyomorpha</taxon>
        <taxon>Stratiomyidae</taxon>
        <taxon>Hermetiinae</taxon>
        <taxon>Hermetia</taxon>
    </lineage>
</organism>
<evidence type="ECO:0000256" key="12">
    <source>
        <dbReference type="ARBA" id="ARBA00034523"/>
    </source>
</evidence>
<evidence type="ECO:0000259" key="19">
    <source>
        <dbReference type="PROSITE" id="PS51140"/>
    </source>
</evidence>
<dbReference type="InterPro" id="IPR057992">
    <property type="entry name" value="TPR_SYVN1_N"/>
</dbReference>
<keyword evidence="8" id="KW-0862">Zinc</keyword>
<feature type="transmembrane region" description="Helical" evidence="17">
    <location>
        <begin position="198"/>
        <end position="218"/>
    </location>
</feature>
<dbReference type="InterPro" id="IPR013083">
    <property type="entry name" value="Znf_RING/FYVE/PHD"/>
</dbReference>
<evidence type="ECO:0000256" key="14">
    <source>
        <dbReference type="ARBA" id="ARBA00076914"/>
    </source>
</evidence>
<sequence length="705" mass="81058">MPTVIVDRIPLPNLKIYTTISVLLLSGCLYYSVRATSDPYWRLHTNSSTVTTSSFLSQAEGILRTDENGKSVMTGIDGLESKMQRMQKEIGELTERIHPAELLYLELIDGHAKNETRTLGRHLKDIATFMSQEPICVWTLINMAYCCLILVGKSIQKIVFGDLRISEQQHLKDKFWSFVFYKFIFIFGVINVQFMHEVILWIAWFSILGFLHLLSQLCKDRFEYLSFSPTTPSWSHLRLVSLLVSILSLSGVMLIIAICIGLFAGFNTFFFMSAECILLALKTSHVLVRYAMFLYDMRQGGMASDVVSWDKRGPYAYYTELVFDVAELVVDFSHHLHMLIWSNIFLSMANLIVIMQLRYLANDIQRKFKKHRNYLWVQNHMEKSYPLASQDDLSENCDNCAICWEKMETARKLPCGHLFHNSCLQSWLEQDTSCPTCRLGLSVQNTAIQRDVIDRIDEPETNVRGNNHFFQFNGSRYVSWLPNFSVEVTNINTVLRPEPIPTTTHTSQIRNMARQVQEMFPRYPLSVIIADLQLSRSIEITIHNILEGRLNIPARLQEFQEDDFQEMANAPSTSNGNNVNDRDSASSSYGANSANEYYASPDFNSMQDTNSSSSVESGYEIERNSNIFGNQNDLLRDDSFEDIPLGDRFSKSSSEREKILQRRKEILLSQARKRYMEKNKSELNIPPASEVVRHRSKTSMQLTPE</sequence>
<name>A0A7R8YPG8_HERIL</name>
<dbReference type="Pfam" id="PF13639">
    <property type="entry name" value="zf-RING_2"/>
    <property type="match status" value="1"/>
</dbReference>
<evidence type="ECO:0000256" key="9">
    <source>
        <dbReference type="ARBA" id="ARBA00022989"/>
    </source>
</evidence>
<dbReference type="PANTHER" id="PTHR15067:SF5">
    <property type="entry name" value="E3 UBIQUITIN-PROTEIN LIGASE AMFR"/>
    <property type="match status" value="1"/>
</dbReference>
<dbReference type="GO" id="GO:0005789">
    <property type="term" value="C:endoplasmic reticulum membrane"/>
    <property type="evidence" value="ECO:0007669"/>
    <property type="project" value="UniProtKB-SubCell"/>
</dbReference>
<dbReference type="PROSITE" id="PS51140">
    <property type="entry name" value="CUE"/>
    <property type="match status" value="1"/>
</dbReference>
<keyword evidence="7" id="KW-0256">Endoplasmic reticulum</keyword>
<dbReference type="GO" id="GO:0043130">
    <property type="term" value="F:ubiquitin binding"/>
    <property type="evidence" value="ECO:0007669"/>
    <property type="project" value="InterPro"/>
</dbReference>
<dbReference type="FunFam" id="1.10.8.10:FF:000026">
    <property type="entry name" value="E3 ubiquitin-protein ligase AMFR"/>
    <property type="match status" value="1"/>
</dbReference>
<dbReference type="InterPro" id="IPR001841">
    <property type="entry name" value="Znf_RING"/>
</dbReference>
<evidence type="ECO:0000313" key="20">
    <source>
        <dbReference type="EMBL" id="CAD7080628.1"/>
    </source>
</evidence>
<comment type="pathway">
    <text evidence="2">Protein modification; protein ubiquitination.</text>
</comment>
<keyword evidence="3" id="KW-0808">Transferase</keyword>
<evidence type="ECO:0000256" key="15">
    <source>
        <dbReference type="PROSITE-ProRule" id="PRU00175"/>
    </source>
</evidence>
<proteinExistence type="predicted"/>
<dbReference type="Pfam" id="PF25563">
    <property type="entry name" value="TPR_SYVN1_N"/>
    <property type="match status" value="1"/>
</dbReference>
<dbReference type="Gene3D" id="1.10.8.10">
    <property type="entry name" value="DNA helicase RuvA subunit, C-terminal domain"/>
    <property type="match status" value="1"/>
</dbReference>
<keyword evidence="5" id="KW-0479">Metal-binding</keyword>
<dbReference type="SUPFAM" id="SSF57850">
    <property type="entry name" value="RING/U-box"/>
    <property type="match status" value="1"/>
</dbReference>
<keyword evidence="10 17" id="KW-0472">Membrane</keyword>
<dbReference type="AlphaFoldDB" id="A0A7R8YPG8"/>
<dbReference type="SMART" id="SM00184">
    <property type="entry name" value="RING"/>
    <property type="match status" value="1"/>
</dbReference>
<evidence type="ECO:0000256" key="2">
    <source>
        <dbReference type="ARBA" id="ARBA00004906"/>
    </source>
</evidence>
<dbReference type="Proteomes" id="UP000594454">
    <property type="component" value="Chromosome 2"/>
</dbReference>
<dbReference type="Pfam" id="PF02845">
    <property type="entry name" value="CUE"/>
    <property type="match status" value="1"/>
</dbReference>
<comment type="subcellular location">
    <subcellularLocation>
        <location evidence="1">Endoplasmic reticulum membrane</location>
        <topology evidence="1">Multi-pass membrane protein</topology>
    </subcellularLocation>
</comment>
<evidence type="ECO:0000256" key="7">
    <source>
        <dbReference type="ARBA" id="ARBA00022824"/>
    </source>
</evidence>
<dbReference type="FunFam" id="3.30.40.10:FF:000149">
    <property type="entry name" value="E3 ubiquitin-protein ligase AMFR"/>
    <property type="match status" value="1"/>
</dbReference>
<keyword evidence="6 15" id="KW-0863">Zinc-finger</keyword>
<dbReference type="OrthoDB" id="3824970at2759"/>
<dbReference type="PANTHER" id="PTHR15067">
    <property type="entry name" value="E3 UBIQUITIN-PROTEIN LIGASE RNF8"/>
    <property type="match status" value="1"/>
</dbReference>
<evidence type="ECO:0000256" key="16">
    <source>
        <dbReference type="SAM" id="MobiDB-lite"/>
    </source>
</evidence>
<dbReference type="GO" id="GO:0008270">
    <property type="term" value="F:zinc ion binding"/>
    <property type="evidence" value="ECO:0007669"/>
    <property type="project" value="UniProtKB-KW"/>
</dbReference>
<accession>A0A7R8YPG8</accession>
<comment type="catalytic activity">
    <reaction evidence="11">
        <text>[E2 ubiquitin-conjugating enzyme]-S-ubiquitinyl-L-cysteine + [acceptor protein]-L-cysteine = [E2 ubiquitin-conjugating enzyme]-L-cysteine + [acceptor protein]-S-ubiquitinyl-L-cysteine.</text>
        <dbReference type="EC" id="2.3.2.36"/>
    </reaction>
</comment>
<feature type="domain" description="CUE" evidence="19">
    <location>
        <begin position="508"/>
        <end position="550"/>
    </location>
</feature>
<dbReference type="GO" id="GO:0030968">
    <property type="term" value="P:endoplasmic reticulum unfolded protein response"/>
    <property type="evidence" value="ECO:0007669"/>
    <property type="project" value="TreeGrafter"/>
</dbReference>
<dbReference type="SMART" id="SM00546">
    <property type="entry name" value="CUE"/>
    <property type="match status" value="1"/>
</dbReference>
<feature type="transmembrane region" description="Helical" evidence="17">
    <location>
        <begin position="340"/>
        <end position="361"/>
    </location>
</feature>
<dbReference type="CDD" id="cd14421">
    <property type="entry name" value="CUE_AMFR"/>
    <property type="match status" value="1"/>
</dbReference>
<evidence type="ECO:0000256" key="6">
    <source>
        <dbReference type="ARBA" id="ARBA00022771"/>
    </source>
</evidence>
<evidence type="ECO:0000313" key="21">
    <source>
        <dbReference type="Proteomes" id="UP000594454"/>
    </source>
</evidence>
<feature type="transmembrane region" description="Helical" evidence="17">
    <location>
        <begin position="16"/>
        <end position="33"/>
    </location>
</feature>
<evidence type="ECO:0000256" key="1">
    <source>
        <dbReference type="ARBA" id="ARBA00004477"/>
    </source>
</evidence>
<feature type="region of interest" description="Disordered" evidence="16">
    <location>
        <begin position="686"/>
        <end position="705"/>
    </location>
</feature>
<dbReference type="GO" id="GO:0000151">
    <property type="term" value="C:ubiquitin ligase complex"/>
    <property type="evidence" value="ECO:0007669"/>
    <property type="project" value="TreeGrafter"/>
</dbReference>
<evidence type="ECO:0000256" key="13">
    <source>
        <dbReference type="ARBA" id="ARBA00069722"/>
    </source>
</evidence>
<feature type="transmembrane region" description="Helical" evidence="17">
    <location>
        <begin position="239"/>
        <end position="263"/>
    </location>
</feature>
<keyword evidence="4 17" id="KW-0812">Transmembrane</keyword>
<dbReference type="GO" id="GO:0061630">
    <property type="term" value="F:ubiquitin protein ligase activity"/>
    <property type="evidence" value="ECO:0007669"/>
    <property type="project" value="UniProtKB-EC"/>
</dbReference>
<dbReference type="GO" id="GO:0006511">
    <property type="term" value="P:ubiquitin-dependent protein catabolic process"/>
    <property type="evidence" value="ECO:0007669"/>
    <property type="project" value="TreeGrafter"/>
</dbReference>
<keyword evidence="21" id="KW-1185">Reference proteome</keyword>
<evidence type="ECO:0000256" key="17">
    <source>
        <dbReference type="SAM" id="Phobius"/>
    </source>
</evidence>
<dbReference type="GO" id="GO:0070936">
    <property type="term" value="P:protein K48-linked ubiquitination"/>
    <property type="evidence" value="ECO:0007669"/>
    <property type="project" value="TreeGrafter"/>
</dbReference>
<dbReference type="EMBL" id="LR899010">
    <property type="protein sequence ID" value="CAD7080628.1"/>
    <property type="molecule type" value="Genomic_DNA"/>
</dbReference>
<evidence type="ECO:0000256" key="11">
    <source>
        <dbReference type="ARBA" id="ARBA00034438"/>
    </source>
</evidence>
<dbReference type="Gene3D" id="3.30.40.10">
    <property type="entry name" value="Zinc/RING finger domain, C3HC4 (zinc finger)"/>
    <property type="match status" value="1"/>
</dbReference>
<dbReference type="OMA" id="EPFCIWT"/>
<feature type="region of interest" description="Disordered" evidence="16">
    <location>
        <begin position="568"/>
        <end position="593"/>
    </location>
</feature>
<dbReference type="GO" id="GO:0005829">
    <property type="term" value="C:cytosol"/>
    <property type="evidence" value="ECO:0007669"/>
    <property type="project" value="TreeGrafter"/>
</dbReference>
<feature type="domain" description="RING-type" evidence="18">
    <location>
        <begin position="400"/>
        <end position="438"/>
    </location>
</feature>
<evidence type="ECO:0000256" key="3">
    <source>
        <dbReference type="ARBA" id="ARBA00022679"/>
    </source>
</evidence>
<feature type="transmembrane region" description="Helical" evidence="17">
    <location>
        <begin position="175"/>
        <end position="192"/>
    </location>
</feature>
<feature type="compositionally biased region" description="Polar residues" evidence="16">
    <location>
        <begin position="570"/>
        <end position="579"/>
    </location>
</feature>
<reference evidence="20 21" key="1">
    <citation type="submission" date="2020-11" db="EMBL/GenBank/DDBJ databases">
        <authorList>
            <person name="Wallbank WR R."/>
            <person name="Pardo Diaz C."/>
            <person name="Kozak K."/>
            <person name="Martin S."/>
            <person name="Jiggins C."/>
            <person name="Moest M."/>
            <person name="Warren A I."/>
            <person name="Generalovic N T."/>
            <person name="Byers J.R.P. K."/>
            <person name="Montejo-Kovacevich G."/>
            <person name="Yen C E."/>
        </authorList>
    </citation>
    <scope>NUCLEOTIDE SEQUENCE [LARGE SCALE GENOMIC DNA]</scope>
</reference>
<dbReference type="EC" id="2.3.2.36" evidence="12"/>
<evidence type="ECO:0000256" key="5">
    <source>
        <dbReference type="ARBA" id="ARBA00022723"/>
    </source>
</evidence>